<dbReference type="InterPro" id="IPR045227">
    <property type="entry name" value="WDR18/Ipi3/RID3"/>
</dbReference>
<sequence length="115" mass="12288">MLLQEVILCATAPQPSTSGSGAIVLHDIQTGTSLASFKQSNCAPHCTSFVETRDGQGGIILAAQQDKSILNVYNFQKDQLALKIVLPERLSCIALDGCAEFCAGGTTQGRIYLWE</sequence>
<dbReference type="STRING" id="1314800.A0A1B7MJN3"/>
<comment type="function">
    <text evidence="3">Component of the RIX1 complex required for processing of ITS2 sequences from 35S pre-rRNA.</text>
</comment>
<evidence type="ECO:0000313" key="4">
    <source>
        <dbReference type="EMBL" id="OAX32810.1"/>
    </source>
</evidence>
<name>A0A1B7MJN3_9AGAM</name>
<comment type="similarity">
    <text evidence="3">Belongs to the WD repeat IPI3/WDR18 family.</text>
</comment>
<dbReference type="PANTHER" id="PTHR18763">
    <property type="entry name" value="WD-REPEAT PROTEIN 18"/>
    <property type="match status" value="1"/>
</dbReference>
<dbReference type="GO" id="GO:0005656">
    <property type="term" value="C:nuclear pre-replicative complex"/>
    <property type="evidence" value="ECO:0007669"/>
    <property type="project" value="TreeGrafter"/>
</dbReference>
<evidence type="ECO:0000256" key="3">
    <source>
        <dbReference type="RuleBase" id="RU369067"/>
    </source>
</evidence>
<organism evidence="4 5">
    <name type="scientific">Rhizopogon vinicolor AM-OR11-026</name>
    <dbReference type="NCBI Taxonomy" id="1314800"/>
    <lineage>
        <taxon>Eukaryota</taxon>
        <taxon>Fungi</taxon>
        <taxon>Dikarya</taxon>
        <taxon>Basidiomycota</taxon>
        <taxon>Agaricomycotina</taxon>
        <taxon>Agaricomycetes</taxon>
        <taxon>Agaricomycetidae</taxon>
        <taxon>Boletales</taxon>
        <taxon>Suillineae</taxon>
        <taxon>Rhizopogonaceae</taxon>
        <taxon>Rhizopogon</taxon>
    </lineage>
</organism>
<dbReference type="OrthoDB" id="756370at2759"/>
<keyword evidence="1 3" id="KW-0853">WD repeat</keyword>
<reference evidence="4 5" key="1">
    <citation type="submission" date="2016-06" db="EMBL/GenBank/DDBJ databases">
        <title>Comparative genomics of the ectomycorrhizal sister species Rhizopogon vinicolor and Rhizopogon vesiculosus (Basidiomycota: Boletales) reveals a divergence of the mating type B locus.</title>
        <authorList>
            <consortium name="DOE Joint Genome Institute"/>
            <person name="Mujic A.B."/>
            <person name="Kuo A."/>
            <person name="Tritt A."/>
            <person name="Lipzen A."/>
            <person name="Chen C."/>
            <person name="Johnson J."/>
            <person name="Sharma A."/>
            <person name="Barry K."/>
            <person name="Grigoriev I.V."/>
            <person name="Spatafora J.W."/>
        </authorList>
    </citation>
    <scope>NUCLEOTIDE SEQUENCE [LARGE SCALE GENOMIC DNA]</scope>
    <source>
        <strain evidence="4 5">AM-OR11-026</strain>
    </source>
</reference>
<dbReference type="GO" id="GO:0006364">
    <property type="term" value="P:rRNA processing"/>
    <property type="evidence" value="ECO:0007669"/>
    <property type="project" value="UniProtKB-UniRule"/>
</dbReference>
<protein>
    <recommendedName>
        <fullName evidence="3">Pre-rRNA-processing protein IPI3</fullName>
    </recommendedName>
</protein>
<keyword evidence="3" id="KW-0539">Nucleus</keyword>
<dbReference type="SUPFAM" id="SSF50978">
    <property type="entry name" value="WD40 repeat-like"/>
    <property type="match status" value="1"/>
</dbReference>
<dbReference type="AlphaFoldDB" id="A0A1B7MJN3"/>
<dbReference type="GO" id="GO:0006261">
    <property type="term" value="P:DNA-templated DNA replication"/>
    <property type="evidence" value="ECO:0007669"/>
    <property type="project" value="TreeGrafter"/>
</dbReference>
<keyword evidence="3" id="KW-0698">rRNA processing</keyword>
<dbReference type="Gene3D" id="2.130.10.10">
    <property type="entry name" value="YVTN repeat-like/Quinoprotein amine dehydrogenase"/>
    <property type="match status" value="1"/>
</dbReference>
<proteinExistence type="inferred from homology"/>
<evidence type="ECO:0000313" key="5">
    <source>
        <dbReference type="Proteomes" id="UP000092154"/>
    </source>
</evidence>
<keyword evidence="5" id="KW-1185">Reference proteome</keyword>
<evidence type="ECO:0000256" key="1">
    <source>
        <dbReference type="ARBA" id="ARBA00022574"/>
    </source>
</evidence>
<evidence type="ECO:0000256" key="2">
    <source>
        <dbReference type="ARBA" id="ARBA00022737"/>
    </source>
</evidence>
<dbReference type="EMBL" id="KV448911">
    <property type="protein sequence ID" value="OAX32810.1"/>
    <property type="molecule type" value="Genomic_DNA"/>
</dbReference>
<dbReference type="InParanoid" id="A0A1B7MJN3"/>
<dbReference type="GO" id="GO:0120330">
    <property type="term" value="C:rixosome complex"/>
    <property type="evidence" value="ECO:0007669"/>
    <property type="project" value="UniProtKB-UniRule"/>
</dbReference>
<dbReference type="InterPro" id="IPR015943">
    <property type="entry name" value="WD40/YVTN_repeat-like_dom_sf"/>
</dbReference>
<dbReference type="Proteomes" id="UP000092154">
    <property type="component" value="Unassembled WGS sequence"/>
</dbReference>
<keyword evidence="2" id="KW-0677">Repeat</keyword>
<dbReference type="InterPro" id="IPR036322">
    <property type="entry name" value="WD40_repeat_dom_sf"/>
</dbReference>
<gene>
    <name evidence="4" type="ORF">K503DRAFT_575960</name>
</gene>
<comment type="subunit">
    <text evidence="3">Component of the RIX1 complex, composed of IPI1, RIX1/IPI2 and IPI3 in a 1:2:2 stoichiometry. The complex interacts (via RIX1) with MDN1 (via its hexameric AAA ATPase ring) and the pre-60S ribosome particles.</text>
</comment>
<dbReference type="PANTHER" id="PTHR18763:SF0">
    <property type="entry name" value="WD REPEAT-CONTAINING PROTEIN 18"/>
    <property type="match status" value="1"/>
</dbReference>
<accession>A0A1B7MJN3</accession>
<comment type="subcellular location">
    <subcellularLocation>
        <location evidence="3">Nucleus</location>
    </subcellularLocation>
</comment>